<evidence type="ECO:0000313" key="2">
    <source>
        <dbReference type="EMBL" id="ALG81094.1"/>
    </source>
</evidence>
<organism evidence="1 4">
    <name type="scientific">Halanaeroarchaeum sulfurireducens</name>
    <dbReference type="NCBI Taxonomy" id="1604004"/>
    <lineage>
        <taxon>Archaea</taxon>
        <taxon>Methanobacteriati</taxon>
        <taxon>Methanobacteriota</taxon>
        <taxon>Stenosarchaea group</taxon>
        <taxon>Halobacteria</taxon>
        <taxon>Halobacteriales</taxon>
        <taxon>Halobacteriaceae</taxon>
        <taxon>Halanaeroarchaeum</taxon>
    </lineage>
</organism>
<dbReference type="EMBL" id="CP011564">
    <property type="protein sequence ID" value="ALG81094.1"/>
    <property type="molecule type" value="Genomic_DNA"/>
</dbReference>
<gene>
    <name evidence="2" type="ORF">HLASA_0180</name>
    <name evidence="1" type="ORF">HLASF_0180</name>
</gene>
<dbReference type="RefSeq" id="WP_050047537.1">
    <property type="nucleotide sequence ID" value="NZ_CP008874.1"/>
</dbReference>
<evidence type="ECO:0000313" key="3">
    <source>
        <dbReference type="Proteomes" id="UP000060390"/>
    </source>
</evidence>
<dbReference type="Pfam" id="PF19129">
    <property type="entry name" value="DUF5812"/>
    <property type="match status" value="1"/>
</dbReference>
<dbReference type="Proteomes" id="UP000069906">
    <property type="component" value="Chromosome"/>
</dbReference>
<evidence type="ECO:0000313" key="1">
    <source>
        <dbReference type="EMBL" id="AKH96692.1"/>
    </source>
</evidence>
<sequence length="154" mass="16766">MSEKTGTFLVTAADADSVVLSDVTDGQVHTLAENPGLEREQVVEATIAVVQPMEAVWTVEDLRETRDVEVAVSDERPTKASRDLAATMEDGDLETRERAGSGVIHVIVVPENLTETAVEDVLDDEGTLRFAARHAARRVEIRSEPGVVTVRYLP</sequence>
<dbReference type="GeneID" id="26009553"/>
<accession>A0A0F7P7L7</accession>
<dbReference type="EMBL" id="CP008874">
    <property type="protein sequence ID" value="AKH96692.1"/>
    <property type="molecule type" value="Genomic_DNA"/>
</dbReference>
<name>A0A0F7P7L7_9EURY</name>
<proteinExistence type="predicted"/>
<reference evidence="2 3" key="3">
    <citation type="journal article" date="2016" name="Stand. Genomic Sci.">
        <title>Complete genome sequence of 'Halanaeroarchaeum sulfurireducens' M27-SA2, a sulfur-reducing and acetate-oxidizing haloarchaeon from the deep-sea hypersaline anoxic lake Medee.</title>
        <authorList>
            <person name="Messina E."/>
            <person name="Sorokin D.Y."/>
            <person name="Kublanov I.V."/>
            <person name="Toshchakov S."/>
            <person name="Lopatina A."/>
            <person name="Arcadi E."/>
            <person name="Smedile F."/>
            <person name="La Spada G."/>
            <person name="La Cono V."/>
            <person name="Yakimov M.M."/>
        </authorList>
    </citation>
    <scope>NUCLEOTIDE SEQUENCE [LARGE SCALE GENOMIC DNA]</scope>
    <source>
        <strain evidence="2 3">M27-SA2</strain>
    </source>
</reference>
<dbReference type="OrthoDB" id="203616at2157"/>
<dbReference type="InterPro" id="IPR043850">
    <property type="entry name" value="DUF5812"/>
</dbReference>
<dbReference type="STRING" id="1604004.HLASA_0180"/>
<reference evidence="3" key="2">
    <citation type="submission" date="2015-05" db="EMBL/GenBank/DDBJ databases">
        <title>Complete genome sequence of Halanaeroarchaeum sulfurireducens type strain M27-SA2, a sulfate-reducer haloarchaeon from marine anoxic lake Medee.</title>
        <authorList>
            <person name="Messina E."/>
            <person name="Kublanov I.V."/>
            <person name="Toshchakov S."/>
            <person name="Arcadi E."/>
            <person name="La Spada G."/>
            <person name="La Cono V."/>
            <person name="Yakimov M.M."/>
        </authorList>
    </citation>
    <scope>NUCLEOTIDE SEQUENCE [LARGE SCALE GENOMIC DNA]</scope>
    <source>
        <strain evidence="3">M27-SA2</strain>
    </source>
</reference>
<evidence type="ECO:0000313" key="4">
    <source>
        <dbReference type="Proteomes" id="UP000069906"/>
    </source>
</evidence>
<dbReference type="HOGENOM" id="CLU_1665441_0_0_2"/>
<dbReference type="AlphaFoldDB" id="A0A0F7P7L7"/>
<dbReference type="KEGG" id="hsf:HLASA_0180"/>
<reference evidence="1 4" key="1">
    <citation type="journal article" date="2015" name="ISME J.">
        <title>Elemental sulfur and acetate can support life of a novel strictly anaerobic haloarchaeon.</title>
        <authorList>
            <person name="Sorokin D.Y."/>
            <person name="Kublanov I.V."/>
            <person name="Gavrilov S.N."/>
            <person name="Rojo D."/>
            <person name="Roman P."/>
            <person name="Golyshin P.N."/>
            <person name="Slepak V.Z."/>
            <person name="Smedile F."/>
            <person name="Ferrer M."/>
            <person name="Messina E."/>
            <person name="La Cono V."/>
            <person name="Yakimov M.M."/>
        </authorList>
    </citation>
    <scope>NUCLEOTIDE SEQUENCE [LARGE SCALE GENOMIC DNA]</scope>
    <source>
        <strain evidence="1 4">HSR2</strain>
    </source>
</reference>
<dbReference type="Proteomes" id="UP000060390">
    <property type="component" value="Chromosome"/>
</dbReference>
<protein>
    <submittedName>
        <fullName evidence="1">Uncharacterized protein</fullName>
    </submittedName>
</protein>
<keyword evidence="4" id="KW-1185">Reference proteome</keyword>
<dbReference type="KEGG" id="hsu:HLASF_0180"/>